<name>A0A4S4L7Y3_9AGAM</name>
<evidence type="ECO:0000313" key="3">
    <source>
        <dbReference type="EMBL" id="THH07706.1"/>
    </source>
</evidence>
<sequence>MQDSKFIDKQLPPAYETTPPVGEEKPSRFGRTLVLCCDGTGIGQVLAKKEKSTISSRISNYLERMFASTLEDHVKEGYGFGMNLYEENSKICLFRFSRGAYIVRVLAAMINKVGLLPEGNVNQFHQAYSVYIYINSDAKVIEDFVSGTSLQMCLKEAAVSSCLLPMTTSNPSIEIFRHALALDERRAKFKPLSYMTTGIKKLARSDVGGGSVPNGTASLARIPLRWMIRECYRAGVGILFEEERLAKIGLDLTTLSPNVLLPFEVEVHNDSEGNIRNGEMVGMAEKHKEKYDTDCSDAQKDIHDQLVSQKLWWAVECLPLREKNSEDSNVKDKVIINFGRSRVIKPDKPLFIHRSVELRMQHSAKYTPRLRYNQERVLVN</sequence>
<dbReference type="PANTHER" id="PTHR33840:SF2">
    <property type="entry name" value="TLE1 PHOSPHOLIPASE DOMAIN-CONTAINING PROTEIN"/>
    <property type="match status" value="1"/>
</dbReference>
<feature type="domain" description="T6SS Phospholipase effector Tle1-like catalytic" evidence="2">
    <location>
        <begin position="41"/>
        <end position="136"/>
    </location>
</feature>
<feature type="domain" description="T6SS Phospholipase effector Tle1-like catalytic" evidence="2">
    <location>
        <begin position="164"/>
        <end position="230"/>
    </location>
</feature>
<dbReference type="Pfam" id="PF09994">
    <property type="entry name" value="T6SS_Tle1-like_cat"/>
    <property type="match status" value="2"/>
</dbReference>
<evidence type="ECO:0000313" key="4">
    <source>
        <dbReference type="Proteomes" id="UP000308199"/>
    </source>
</evidence>
<feature type="region of interest" description="Disordered" evidence="1">
    <location>
        <begin position="1"/>
        <end position="26"/>
    </location>
</feature>
<dbReference type="PANTHER" id="PTHR33840">
    <property type="match status" value="1"/>
</dbReference>
<gene>
    <name evidence="3" type="ORF">EW145_g3195</name>
</gene>
<evidence type="ECO:0000259" key="2">
    <source>
        <dbReference type="Pfam" id="PF09994"/>
    </source>
</evidence>
<accession>A0A4S4L7Y3</accession>
<dbReference type="EMBL" id="SGPK01000130">
    <property type="protein sequence ID" value="THH07706.1"/>
    <property type="molecule type" value="Genomic_DNA"/>
</dbReference>
<dbReference type="OrthoDB" id="3162439at2759"/>
<proteinExistence type="predicted"/>
<protein>
    <recommendedName>
        <fullName evidence="2">T6SS Phospholipase effector Tle1-like catalytic domain-containing protein</fullName>
    </recommendedName>
</protein>
<reference evidence="3 4" key="1">
    <citation type="submission" date="2019-02" db="EMBL/GenBank/DDBJ databases">
        <title>Genome sequencing of the rare red list fungi Phellinidium pouzarii.</title>
        <authorList>
            <person name="Buettner E."/>
            <person name="Kellner H."/>
        </authorList>
    </citation>
    <scope>NUCLEOTIDE SEQUENCE [LARGE SCALE GENOMIC DNA]</scope>
    <source>
        <strain evidence="3 4">DSM 108285</strain>
    </source>
</reference>
<keyword evidence="4" id="KW-1185">Reference proteome</keyword>
<dbReference type="AlphaFoldDB" id="A0A4S4L7Y3"/>
<organism evidence="3 4">
    <name type="scientific">Phellinidium pouzarii</name>
    <dbReference type="NCBI Taxonomy" id="167371"/>
    <lineage>
        <taxon>Eukaryota</taxon>
        <taxon>Fungi</taxon>
        <taxon>Dikarya</taxon>
        <taxon>Basidiomycota</taxon>
        <taxon>Agaricomycotina</taxon>
        <taxon>Agaricomycetes</taxon>
        <taxon>Hymenochaetales</taxon>
        <taxon>Hymenochaetaceae</taxon>
        <taxon>Phellinidium</taxon>
    </lineage>
</organism>
<dbReference type="InterPro" id="IPR018712">
    <property type="entry name" value="Tle1-like_cat"/>
</dbReference>
<dbReference type="Proteomes" id="UP000308199">
    <property type="component" value="Unassembled WGS sequence"/>
</dbReference>
<comment type="caution">
    <text evidence="3">The sequence shown here is derived from an EMBL/GenBank/DDBJ whole genome shotgun (WGS) entry which is preliminary data.</text>
</comment>
<evidence type="ECO:0000256" key="1">
    <source>
        <dbReference type="SAM" id="MobiDB-lite"/>
    </source>
</evidence>